<name>A0A815WKX1_ADIRI</name>
<dbReference type="EMBL" id="CAJNOR010005189">
    <property type="protein sequence ID" value="CAF1550343.1"/>
    <property type="molecule type" value="Genomic_DNA"/>
</dbReference>
<proteinExistence type="predicted"/>
<dbReference type="AlphaFoldDB" id="A0A815WKX1"/>
<organism evidence="2 3">
    <name type="scientific">Adineta ricciae</name>
    <name type="common">Rotifer</name>
    <dbReference type="NCBI Taxonomy" id="249248"/>
    <lineage>
        <taxon>Eukaryota</taxon>
        <taxon>Metazoa</taxon>
        <taxon>Spiralia</taxon>
        <taxon>Gnathifera</taxon>
        <taxon>Rotifera</taxon>
        <taxon>Eurotatoria</taxon>
        <taxon>Bdelloidea</taxon>
        <taxon>Adinetida</taxon>
        <taxon>Adinetidae</taxon>
        <taxon>Adineta</taxon>
    </lineage>
</organism>
<feature type="compositionally biased region" description="Basic and acidic residues" evidence="1">
    <location>
        <begin position="7"/>
        <end position="18"/>
    </location>
</feature>
<feature type="compositionally biased region" description="Polar residues" evidence="1">
    <location>
        <begin position="22"/>
        <end position="34"/>
    </location>
</feature>
<accession>A0A815WKX1</accession>
<comment type="caution">
    <text evidence="2">The sequence shown here is derived from an EMBL/GenBank/DDBJ whole genome shotgun (WGS) entry which is preliminary data.</text>
</comment>
<evidence type="ECO:0000256" key="1">
    <source>
        <dbReference type="SAM" id="MobiDB-lite"/>
    </source>
</evidence>
<evidence type="ECO:0000313" key="2">
    <source>
        <dbReference type="EMBL" id="CAF1550343.1"/>
    </source>
</evidence>
<dbReference type="Proteomes" id="UP000663828">
    <property type="component" value="Unassembled WGS sequence"/>
</dbReference>
<keyword evidence="3" id="KW-1185">Reference proteome</keyword>
<protein>
    <submittedName>
        <fullName evidence="2">Uncharacterized protein</fullName>
    </submittedName>
</protein>
<gene>
    <name evidence="2" type="ORF">XAT740_LOCUS42846</name>
</gene>
<reference evidence="2" key="1">
    <citation type="submission" date="2021-02" db="EMBL/GenBank/DDBJ databases">
        <authorList>
            <person name="Nowell W R."/>
        </authorList>
    </citation>
    <scope>NUCLEOTIDE SEQUENCE</scope>
</reference>
<sequence length="140" mass="16286">MCAVEQTYKEKNDFEQQRHNPLPTSGNNDASIKNNSEEYDSGNQLQYINTTPPLIEFLRCYVRVQRCQIENSGITYSEAISATFQKCSEEDEEESKQIEQNAVTVNPVPRLNTDESEERWYGETLGFDDFNMLENYIYTD</sequence>
<feature type="region of interest" description="Disordered" evidence="1">
    <location>
        <begin position="1"/>
        <end position="45"/>
    </location>
</feature>
<evidence type="ECO:0000313" key="3">
    <source>
        <dbReference type="Proteomes" id="UP000663828"/>
    </source>
</evidence>